<dbReference type="GO" id="GO:0046556">
    <property type="term" value="F:alpha-L-arabinofuranosidase activity"/>
    <property type="evidence" value="ECO:0007669"/>
    <property type="project" value="TreeGrafter"/>
</dbReference>
<dbReference type="InterPro" id="IPR036962">
    <property type="entry name" value="Glyco_hydro_3_N_sf"/>
</dbReference>
<dbReference type="InterPro" id="IPR036881">
    <property type="entry name" value="Glyco_hydro_3_C_sf"/>
</dbReference>
<dbReference type="EMBL" id="JAVRRL010000018">
    <property type="protein sequence ID" value="KAK5114361.1"/>
    <property type="molecule type" value="Genomic_DNA"/>
</dbReference>
<evidence type="ECO:0000256" key="10">
    <source>
        <dbReference type="ARBA" id="ARBA00024574"/>
    </source>
</evidence>
<dbReference type="InterPro" id="IPR002772">
    <property type="entry name" value="Glyco_hydro_3_C"/>
</dbReference>
<dbReference type="Pfam" id="PF07691">
    <property type="entry name" value="PA14"/>
    <property type="match status" value="1"/>
</dbReference>
<organism evidence="13 14">
    <name type="scientific">Meristemomyces frigidus</name>
    <dbReference type="NCBI Taxonomy" id="1508187"/>
    <lineage>
        <taxon>Eukaryota</taxon>
        <taxon>Fungi</taxon>
        <taxon>Dikarya</taxon>
        <taxon>Ascomycota</taxon>
        <taxon>Pezizomycotina</taxon>
        <taxon>Dothideomycetes</taxon>
        <taxon>Dothideomycetidae</taxon>
        <taxon>Mycosphaerellales</taxon>
        <taxon>Teratosphaeriaceae</taxon>
        <taxon>Meristemomyces</taxon>
    </lineage>
</organism>
<evidence type="ECO:0000256" key="11">
    <source>
        <dbReference type="ARBA" id="ARBA00026107"/>
    </source>
</evidence>
<dbReference type="Gene3D" id="2.60.40.10">
    <property type="entry name" value="Immunoglobulins"/>
    <property type="match status" value="1"/>
</dbReference>
<keyword evidence="8" id="KW-0326">Glycosidase</keyword>
<evidence type="ECO:0000313" key="13">
    <source>
        <dbReference type="EMBL" id="KAK5114361.1"/>
    </source>
</evidence>
<dbReference type="InterPro" id="IPR026891">
    <property type="entry name" value="Fn3-like"/>
</dbReference>
<dbReference type="PANTHER" id="PTHR42721:SF3">
    <property type="entry name" value="BETA-D-XYLOSIDASE 5-RELATED"/>
    <property type="match status" value="1"/>
</dbReference>
<dbReference type="InterPro" id="IPR044993">
    <property type="entry name" value="BXL"/>
</dbReference>
<dbReference type="SMART" id="SM00758">
    <property type="entry name" value="PA14"/>
    <property type="match status" value="1"/>
</dbReference>
<gene>
    <name evidence="13" type="ORF">LTR62_002613</name>
</gene>
<keyword evidence="9" id="KW-0624">Polysaccharide degradation</keyword>
<dbReference type="PANTHER" id="PTHR42721">
    <property type="entry name" value="SUGAR HYDROLASE-RELATED"/>
    <property type="match status" value="1"/>
</dbReference>
<dbReference type="Gene3D" id="3.40.50.1700">
    <property type="entry name" value="Glycoside hydrolase family 3 C-terminal domain"/>
    <property type="match status" value="2"/>
</dbReference>
<comment type="caution">
    <text evidence="13">The sequence shown here is derived from an EMBL/GenBank/DDBJ whole genome shotgun (WGS) entry which is preliminary data.</text>
</comment>
<dbReference type="SMART" id="SM01217">
    <property type="entry name" value="Fn3_like"/>
    <property type="match status" value="1"/>
</dbReference>
<dbReference type="GO" id="GO:0031222">
    <property type="term" value="P:arabinan catabolic process"/>
    <property type="evidence" value="ECO:0007669"/>
    <property type="project" value="TreeGrafter"/>
</dbReference>
<dbReference type="Pfam" id="PF01915">
    <property type="entry name" value="Glyco_hydro_3_C"/>
    <property type="match status" value="1"/>
</dbReference>
<comment type="pathway">
    <text evidence="1">Glycan degradation; xylan degradation.</text>
</comment>
<evidence type="ECO:0000256" key="1">
    <source>
        <dbReference type="ARBA" id="ARBA00004851"/>
    </source>
</evidence>
<keyword evidence="4" id="KW-0732">Signal</keyword>
<evidence type="ECO:0000256" key="2">
    <source>
        <dbReference type="ARBA" id="ARBA00005336"/>
    </source>
</evidence>
<evidence type="ECO:0000256" key="3">
    <source>
        <dbReference type="ARBA" id="ARBA00022651"/>
    </source>
</evidence>
<dbReference type="SUPFAM" id="SSF56988">
    <property type="entry name" value="Anthrax protective antigen"/>
    <property type="match status" value="1"/>
</dbReference>
<dbReference type="PROSITE" id="PS51820">
    <property type="entry name" value="PA14"/>
    <property type="match status" value="1"/>
</dbReference>
<evidence type="ECO:0000256" key="5">
    <source>
        <dbReference type="ARBA" id="ARBA00022801"/>
    </source>
</evidence>
<evidence type="ECO:0000256" key="7">
    <source>
        <dbReference type="ARBA" id="ARBA00023277"/>
    </source>
</evidence>
<dbReference type="InterPro" id="IPR037524">
    <property type="entry name" value="PA14/GLEYA"/>
</dbReference>
<dbReference type="Gene3D" id="3.20.20.300">
    <property type="entry name" value="Glycoside hydrolase, family 3, N-terminal domain"/>
    <property type="match status" value="1"/>
</dbReference>
<dbReference type="Pfam" id="PF00933">
    <property type="entry name" value="Glyco_hydro_3"/>
    <property type="match status" value="1"/>
</dbReference>
<dbReference type="GO" id="GO:0009044">
    <property type="term" value="F:xylan 1,4-beta-xylosidase activity"/>
    <property type="evidence" value="ECO:0007669"/>
    <property type="project" value="UniProtKB-EC"/>
</dbReference>
<comment type="catalytic activity">
    <reaction evidence="10">
        <text>Hydrolysis of (1-&gt;4)-beta-D-xylans, to remove successive D-xylose residues from the non-reducing termini.</text>
        <dbReference type="EC" id="3.2.1.37"/>
    </reaction>
</comment>
<dbReference type="InterPro" id="IPR011658">
    <property type="entry name" value="PA14_dom"/>
</dbReference>
<dbReference type="AlphaFoldDB" id="A0AAN7TFM9"/>
<evidence type="ECO:0000313" key="14">
    <source>
        <dbReference type="Proteomes" id="UP001310890"/>
    </source>
</evidence>
<dbReference type="Proteomes" id="UP001310890">
    <property type="component" value="Unassembled WGS sequence"/>
</dbReference>
<comment type="similarity">
    <text evidence="2">Belongs to the glycosyl hydrolase 3 family.</text>
</comment>
<dbReference type="InterPro" id="IPR017853">
    <property type="entry name" value="GH"/>
</dbReference>
<evidence type="ECO:0000256" key="8">
    <source>
        <dbReference type="ARBA" id="ARBA00023295"/>
    </source>
</evidence>
<keyword evidence="6" id="KW-0325">Glycoprotein</keyword>
<dbReference type="EC" id="3.2.1.37" evidence="11"/>
<name>A0AAN7TFM9_9PEZI</name>
<dbReference type="Pfam" id="PF14310">
    <property type="entry name" value="Fn3-like"/>
    <property type="match status" value="1"/>
</dbReference>
<dbReference type="GO" id="GO:0045493">
    <property type="term" value="P:xylan catabolic process"/>
    <property type="evidence" value="ECO:0007669"/>
    <property type="project" value="UniProtKB-KW"/>
</dbReference>
<proteinExistence type="inferred from homology"/>
<dbReference type="SUPFAM" id="SSF52279">
    <property type="entry name" value="Beta-D-glucan exohydrolase, C-terminal domain"/>
    <property type="match status" value="1"/>
</dbReference>
<dbReference type="InterPro" id="IPR013783">
    <property type="entry name" value="Ig-like_fold"/>
</dbReference>
<keyword evidence="5" id="KW-0378">Hydrolase</keyword>
<keyword evidence="7" id="KW-0119">Carbohydrate metabolism</keyword>
<evidence type="ECO:0000256" key="6">
    <source>
        <dbReference type="ARBA" id="ARBA00023180"/>
    </source>
</evidence>
<dbReference type="SUPFAM" id="SSF51445">
    <property type="entry name" value="(Trans)glycosidases"/>
    <property type="match status" value="1"/>
</dbReference>
<keyword evidence="3" id="KW-0858">Xylan degradation</keyword>
<evidence type="ECO:0000259" key="12">
    <source>
        <dbReference type="PROSITE" id="PS51820"/>
    </source>
</evidence>
<reference evidence="13" key="1">
    <citation type="submission" date="2023-08" db="EMBL/GenBank/DDBJ databases">
        <title>Black Yeasts Isolated from many extreme environments.</title>
        <authorList>
            <person name="Coleine C."/>
            <person name="Stajich J.E."/>
            <person name="Selbmann L."/>
        </authorList>
    </citation>
    <scope>NUCLEOTIDE SEQUENCE</scope>
    <source>
        <strain evidence="13">CCFEE 5401</strain>
    </source>
</reference>
<evidence type="ECO:0000256" key="4">
    <source>
        <dbReference type="ARBA" id="ARBA00022729"/>
    </source>
</evidence>
<evidence type="ECO:0000256" key="9">
    <source>
        <dbReference type="ARBA" id="ARBA00023326"/>
    </source>
</evidence>
<accession>A0AAN7TFM9</accession>
<protein>
    <recommendedName>
        <fullName evidence="11">xylan 1,4-beta-xylosidase</fullName>
        <ecNumber evidence="11">3.2.1.37</ecNumber>
    </recommendedName>
</protein>
<dbReference type="InterPro" id="IPR001764">
    <property type="entry name" value="Glyco_hydro_3_N"/>
</dbReference>
<sequence>MSGNSSKEALVDNLIEQMTVPELIMQIYLLFGDSVVGPYSNNSLYSSTLHLAPTAGIGVINDWYPLNKTDANDLQRLNIESSRLGIPFMHIGECLHGVGSFKQSMFPQSLGMASSWDTDMVNQVGNAIGAEARSIGMHACLSPVLDVCQDQRWGRCQEDWGEDHIFTSHMGVAYASGLSKNSSWDRPDAVVPVMKHFAAHGAPQGGLNIAPFMGHGNRQVLQNLLMPFKAVVDLGGARGVMMAYSSWDGIPSSVNPALYDALNEWQYDGFVIADDTGMRQLLTLDKVTSSPADTMAQWLNAGGMIDYYDFPLDEYLTTIVDLVANNTVALSTLQDRVRRVLGVKYDLGLFTNPYIDESIDPIALVDQHVPLALEAAQKSIVMIENKDNTLPLQPRSNSVKTIALVGPYTDSLNYGDYSGQFGTYPVAHSSTIRQGMLSKLSGCNSSITLLSSWGANSWLYNDQYPIPGYHLSTTNGTSGGLAVTYYADTNFSDPIVHSTEVPVGDWGLYPPPGLPSNNFSATWEGYLNASVNTEVEGWLGVAIGANTTAKVFVDDTLLVDVPLTTTGNILSNIPSYIFSKTNSTAPPPGSVNFTFTPNTAHRIRIEYQTYNLYQKIENQGSLNSQILFFWNLVDRRPGQAVANAVSVAAQADVVVMALGANWNSDGENGDRGTMDLAANQSALAEAIFALNKTTVMVLEGGRPFTIDDYYNASSAVLLSYFGGQAGGQAISDVIFGAVNPGGRLPVTIPRHVGQIPVYYNYFAAAHAASYVEIQSSPAYPFGYGMSYTNFTVSDFAVAVVAGSTTNGTGAGFARNSTPATFGKADTLAFSLTLANTGPVSGSYVPQVYLLQRISQITQPVKQLVAFSRTYLDPGQEKVVRMEVEVERYLRILNRRYEWEVEKGEYVFALLGDGGMFADTGVNVTLRCTG</sequence>
<feature type="domain" description="PA14" evidence="12">
    <location>
        <begin position="476"/>
        <end position="645"/>
    </location>
</feature>
<dbReference type="PRINTS" id="PR00133">
    <property type="entry name" value="GLHYDRLASE3"/>
</dbReference>